<gene>
    <name evidence="3" type="ORF">IDJ76_08125</name>
</gene>
<keyword evidence="1" id="KW-0812">Transmembrane</keyword>
<name>A0A926NNN1_9SPHI</name>
<protein>
    <recommendedName>
        <fullName evidence="5">Signal peptidase</fullName>
    </recommendedName>
</protein>
<feature type="signal peptide" evidence="2">
    <location>
        <begin position="1"/>
        <end position="23"/>
    </location>
</feature>
<dbReference type="EMBL" id="JACWMX010000003">
    <property type="protein sequence ID" value="MBD1393061.1"/>
    <property type="molecule type" value="Genomic_DNA"/>
</dbReference>
<feature type="transmembrane region" description="Helical" evidence="1">
    <location>
        <begin position="50"/>
        <end position="68"/>
    </location>
</feature>
<organism evidence="3 4">
    <name type="scientific">Mucilaginibacter glaciei</name>
    <dbReference type="NCBI Taxonomy" id="2772109"/>
    <lineage>
        <taxon>Bacteria</taxon>
        <taxon>Pseudomonadati</taxon>
        <taxon>Bacteroidota</taxon>
        <taxon>Sphingobacteriia</taxon>
        <taxon>Sphingobacteriales</taxon>
        <taxon>Sphingobacteriaceae</taxon>
        <taxon>Mucilaginibacter</taxon>
    </lineage>
</organism>
<keyword evidence="4" id="KW-1185">Reference proteome</keyword>
<comment type="caution">
    <text evidence="3">The sequence shown here is derived from an EMBL/GenBank/DDBJ whole genome shotgun (WGS) entry which is preliminary data.</text>
</comment>
<keyword evidence="1" id="KW-0472">Membrane</keyword>
<dbReference type="AlphaFoldDB" id="A0A926NNN1"/>
<evidence type="ECO:0000313" key="3">
    <source>
        <dbReference type="EMBL" id="MBD1393061.1"/>
    </source>
</evidence>
<feature type="chain" id="PRO_5036906324" description="Signal peptidase" evidence="2">
    <location>
        <begin position="24"/>
        <end position="76"/>
    </location>
</feature>
<evidence type="ECO:0000256" key="1">
    <source>
        <dbReference type="SAM" id="Phobius"/>
    </source>
</evidence>
<evidence type="ECO:0008006" key="5">
    <source>
        <dbReference type="Google" id="ProtNLM"/>
    </source>
</evidence>
<proteinExistence type="predicted"/>
<dbReference type="RefSeq" id="WP_191162599.1">
    <property type="nucleotide sequence ID" value="NZ_JACWMX010000003.1"/>
</dbReference>
<evidence type="ECO:0000256" key="2">
    <source>
        <dbReference type="SAM" id="SignalP"/>
    </source>
</evidence>
<keyword evidence="2" id="KW-0732">Signal</keyword>
<accession>A0A926NNN1</accession>
<evidence type="ECO:0000313" key="4">
    <source>
        <dbReference type="Proteomes" id="UP000619078"/>
    </source>
</evidence>
<dbReference type="Proteomes" id="UP000619078">
    <property type="component" value="Unassembled WGS sequence"/>
</dbReference>
<keyword evidence="1" id="KW-1133">Transmembrane helix</keyword>
<reference evidence="3" key="1">
    <citation type="submission" date="2020-09" db="EMBL/GenBank/DDBJ databases">
        <title>Novel species of Mucilaginibacter isolated from a glacier on the Tibetan Plateau.</title>
        <authorList>
            <person name="Liu Q."/>
            <person name="Xin Y.-H."/>
        </authorList>
    </citation>
    <scope>NUCLEOTIDE SEQUENCE</scope>
    <source>
        <strain evidence="3">ZB1P21</strain>
    </source>
</reference>
<sequence length="76" mass="8109">MSIIKKILFTISIVILNISFALAQGDIDPNPCGGDADPEDVGACPVPLDTWVYVLVVAALIFGAYRLYKNNKALAA</sequence>